<evidence type="ECO:0000256" key="4">
    <source>
        <dbReference type="PROSITE-ProRule" id="PRU00228"/>
    </source>
</evidence>
<keyword evidence="2 4" id="KW-0863">Zinc-finger</keyword>
<feature type="domain" description="ZZ-type" evidence="7">
    <location>
        <begin position="187"/>
        <end position="242"/>
    </location>
</feature>
<dbReference type="Proteomes" id="UP000799437">
    <property type="component" value="Unassembled WGS sequence"/>
</dbReference>
<dbReference type="CDD" id="cd14947">
    <property type="entry name" value="NBR1_like"/>
    <property type="match status" value="1"/>
</dbReference>
<evidence type="ECO:0000256" key="3">
    <source>
        <dbReference type="ARBA" id="ARBA00022833"/>
    </source>
</evidence>
<dbReference type="SUPFAM" id="SSF57850">
    <property type="entry name" value="RING/U-box"/>
    <property type="match status" value="4"/>
</dbReference>
<dbReference type="GO" id="GO:0008270">
    <property type="term" value="F:zinc ion binding"/>
    <property type="evidence" value="ECO:0007669"/>
    <property type="project" value="UniProtKB-KW"/>
</dbReference>
<dbReference type="AlphaFoldDB" id="A0A6A6WB07"/>
<keyword evidence="3" id="KW-0862">Zinc</keyword>
<dbReference type="Gene3D" id="2.60.40.10">
    <property type="entry name" value="Immunoglobulins"/>
    <property type="match status" value="1"/>
</dbReference>
<dbReference type="Pfam" id="PF00569">
    <property type="entry name" value="ZZ"/>
    <property type="match status" value="1"/>
</dbReference>
<keyword evidence="5" id="KW-0175">Coiled coil</keyword>
<sequence length="902" mass="100089">MATQPSVTMDTLITIKVALEGSNRRFKIPLKDLGANVLENKLRAGLAIPTNQKVVFERFSDSAGAYVILDPSNTQVYKTLFRAAKAKLKLRLKATIVTKNDTASPAAVETNPTVGTNTSLPLDLNGMSLSLKQARPCEPEAPSTTAATEAIEDKKQVSRPQSYVTSGLQTQLAFRAKDTTVASPSCAWSVYCNQCDKPMSNEYFHCSICDDGDYDLCVTCNETGFHCRDASHWLVKRFVQNGQVVNSTSERVAPQVSAPAPTGQKIHIQEKQPTVMQTDLLSRTCNSCINILPESEFVTCKDCEDYDLCIPCHVAARHGHHPGHTFIPATKETMIGPLAEFLCSAGRNVRHAAVCDGCDKYIYGIRHKCLHCPDWDYCSKCVKAARFNHPSHRFVPIYDPLPEPRSMPVRHHGIFCDGPLCKDRKSGEYIEGVRYKCAVCNDTDFCANCEAAPCNRHNRTHPLLKFKTPVRNVSVTTMGEDRQGSAMTIMGDHKASGTRRSASTETVTVPSTNAATQVQTVIDFKPREVPILKQEQANMNDLLAEPIQEKDQVQNLMTTSLTQAPSVETIDSLELVAHFVRDTVPDGTKILPGALFTQVWTLQNPGPHPWPAGCSVRYVGGDNMLNVDDNHPSSATEINEATESNVIQRLVQVGEEVSFRVLMKAPKRQGIAISYWRLKAMDGTPFGHRLWCHIDSTSNTPAKATSSTKSGNPSHPDSRFYSPQQQLLTHHQQLLKLQAQAIKRRQEAEDEQQKSRQQEATLIEANLKRHAEVRAEAIESMRRAAELMDAELERSSPYTVEEKPPVKVATEYAKSFEQRGSMIFPQLDKESPISSLHEAVTALQSHASTEQIETETIQSPSVQSDVDFFEDAETIEYSETSDEGFATDEEYEILDASDHELH</sequence>
<evidence type="ECO:0000313" key="8">
    <source>
        <dbReference type="EMBL" id="KAF2758311.1"/>
    </source>
</evidence>
<feature type="domain" description="ZZ-type" evidence="7">
    <location>
        <begin position="350"/>
        <end position="402"/>
    </location>
</feature>
<organism evidence="8 9">
    <name type="scientific">Pseudovirgaria hyperparasitica</name>
    <dbReference type="NCBI Taxonomy" id="470096"/>
    <lineage>
        <taxon>Eukaryota</taxon>
        <taxon>Fungi</taxon>
        <taxon>Dikarya</taxon>
        <taxon>Ascomycota</taxon>
        <taxon>Pezizomycotina</taxon>
        <taxon>Dothideomycetes</taxon>
        <taxon>Dothideomycetes incertae sedis</taxon>
        <taxon>Acrospermales</taxon>
        <taxon>Acrospermaceae</taxon>
        <taxon>Pseudovirgaria</taxon>
    </lineage>
</organism>
<evidence type="ECO:0000256" key="6">
    <source>
        <dbReference type="SAM" id="MobiDB-lite"/>
    </source>
</evidence>
<dbReference type="SMART" id="SM00291">
    <property type="entry name" value="ZnF_ZZ"/>
    <property type="match status" value="4"/>
</dbReference>
<dbReference type="InterPro" id="IPR013783">
    <property type="entry name" value="Ig-like_fold"/>
</dbReference>
<dbReference type="PROSITE" id="PS50135">
    <property type="entry name" value="ZF_ZZ_2"/>
    <property type="match status" value="2"/>
</dbReference>
<gene>
    <name evidence="8" type="ORF">EJ05DRAFT_475638</name>
</gene>
<accession>A0A6A6WB07</accession>
<keyword evidence="1" id="KW-0479">Metal-binding</keyword>
<proteinExistence type="predicted"/>
<dbReference type="RefSeq" id="XP_033600762.1">
    <property type="nucleotide sequence ID" value="XM_033743849.1"/>
</dbReference>
<evidence type="ECO:0000313" key="9">
    <source>
        <dbReference type="Proteomes" id="UP000799437"/>
    </source>
</evidence>
<dbReference type="Pfam" id="PF16158">
    <property type="entry name" value="N_BRCA1_IG"/>
    <property type="match status" value="1"/>
</dbReference>
<name>A0A6A6WB07_9PEZI</name>
<feature type="coiled-coil region" evidence="5">
    <location>
        <begin position="731"/>
        <end position="758"/>
    </location>
</feature>
<feature type="compositionally biased region" description="Low complexity" evidence="6">
    <location>
        <begin position="140"/>
        <end position="149"/>
    </location>
</feature>
<dbReference type="OrthoDB" id="661148at2759"/>
<dbReference type="InterPro" id="IPR000433">
    <property type="entry name" value="Znf_ZZ"/>
</dbReference>
<dbReference type="PANTHER" id="PTHR20930:SF0">
    <property type="entry name" value="PROTEIN ILRUN"/>
    <property type="match status" value="1"/>
</dbReference>
<dbReference type="InterPro" id="IPR043145">
    <property type="entry name" value="Znf_ZZ_sf"/>
</dbReference>
<dbReference type="EMBL" id="ML996571">
    <property type="protein sequence ID" value="KAF2758311.1"/>
    <property type="molecule type" value="Genomic_DNA"/>
</dbReference>
<protein>
    <recommendedName>
        <fullName evidence="7">ZZ-type domain-containing protein</fullName>
    </recommendedName>
</protein>
<dbReference type="GeneID" id="54484903"/>
<evidence type="ECO:0000259" key="7">
    <source>
        <dbReference type="PROSITE" id="PS50135"/>
    </source>
</evidence>
<evidence type="ECO:0000256" key="2">
    <source>
        <dbReference type="ARBA" id="ARBA00022771"/>
    </source>
</evidence>
<keyword evidence="9" id="KW-1185">Reference proteome</keyword>
<feature type="compositionally biased region" description="Polar residues" evidence="6">
    <location>
        <begin position="698"/>
        <end position="715"/>
    </location>
</feature>
<evidence type="ECO:0000256" key="1">
    <source>
        <dbReference type="ARBA" id="ARBA00022723"/>
    </source>
</evidence>
<feature type="region of interest" description="Disordered" evidence="6">
    <location>
        <begin position="698"/>
        <end position="721"/>
    </location>
</feature>
<evidence type="ECO:0000256" key="5">
    <source>
        <dbReference type="SAM" id="Coils"/>
    </source>
</evidence>
<feature type="region of interest" description="Disordered" evidence="6">
    <location>
        <begin position="138"/>
        <end position="159"/>
    </location>
</feature>
<reference evidence="8" key="1">
    <citation type="journal article" date="2020" name="Stud. Mycol.">
        <title>101 Dothideomycetes genomes: a test case for predicting lifestyles and emergence of pathogens.</title>
        <authorList>
            <person name="Haridas S."/>
            <person name="Albert R."/>
            <person name="Binder M."/>
            <person name="Bloem J."/>
            <person name="Labutti K."/>
            <person name="Salamov A."/>
            <person name="Andreopoulos B."/>
            <person name="Baker S."/>
            <person name="Barry K."/>
            <person name="Bills G."/>
            <person name="Bluhm B."/>
            <person name="Cannon C."/>
            <person name="Castanera R."/>
            <person name="Culley D."/>
            <person name="Daum C."/>
            <person name="Ezra D."/>
            <person name="Gonzalez J."/>
            <person name="Henrissat B."/>
            <person name="Kuo A."/>
            <person name="Liang C."/>
            <person name="Lipzen A."/>
            <person name="Lutzoni F."/>
            <person name="Magnuson J."/>
            <person name="Mondo S."/>
            <person name="Nolan M."/>
            <person name="Ohm R."/>
            <person name="Pangilinan J."/>
            <person name="Park H.-J."/>
            <person name="Ramirez L."/>
            <person name="Alfaro M."/>
            <person name="Sun H."/>
            <person name="Tritt A."/>
            <person name="Yoshinaga Y."/>
            <person name="Zwiers L.-H."/>
            <person name="Turgeon B."/>
            <person name="Goodwin S."/>
            <person name="Spatafora J."/>
            <person name="Crous P."/>
            <person name="Grigoriev I."/>
        </authorList>
    </citation>
    <scope>NUCLEOTIDE SEQUENCE</scope>
    <source>
        <strain evidence="8">CBS 121739</strain>
    </source>
</reference>
<dbReference type="PANTHER" id="PTHR20930">
    <property type="entry name" value="OVARIAN CARCINOMA ANTIGEN CA125-RELATED"/>
    <property type="match status" value="1"/>
</dbReference>
<dbReference type="CDD" id="cd02340">
    <property type="entry name" value="ZZ_NBR1_like"/>
    <property type="match status" value="2"/>
</dbReference>
<dbReference type="CDD" id="cd02249">
    <property type="entry name" value="ZZ"/>
    <property type="match status" value="1"/>
</dbReference>
<dbReference type="InterPro" id="IPR032350">
    <property type="entry name" value="Nbr1_FW"/>
</dbReference>
<dbReference type="Gene3D" id="3.30.60.90">
    <property type="match status" value="4"/>
</dbReference>